<dbReference type="Proteomes" id="UP000230551">
    <property type="component" value="Unassembled WGS sequence"/>
</dbReference>
<keyword evidence="1" id="KW-0472">Membrane</keyword>
<keyword evidence="1" id="KW-0812">Transmembrane</keyword>
<organism evidence="2 3">
    <name type="scientific">Mycolicibacterium brumae</name>
    <dbReference type="NCBI Taxonomy" id="85968"/>
    <lineage>
        <taxon>Bacteria</taxon>
        <taxon>Bacillati</taxon>
        <taxon>Actinomycetota</taxon>
        <taxon>Actinomycetes</taxon>
        <taxon>Mycobacteriales</taxon>
        <taxon>Mycobacteriaceae</taxon>
        <taxon>Mycolicibacterium</taxon>
    </lineage>
</organism>
<dbReference type="EMBL" id="PDCN02000006">
    <property type="protein sequence ID" value="PIB76168.1"/>
    <property type="molecule type" value="Genomic_DNA"/>
</dbReference>
<proteinExistence type="predicted"/>
<evidence type="ECO:0000313" key="3">
    <source>
        <dbReference type="Proteomes" id="UP000230551"/>
    </source>
</evidence>
<accession>A0A2G5PCX7</accession>
<dbReference type="AlphaFoldDB" id="A0A2G5PCX7"/>
<reference evidence="2 3" key="1">
    <citation type="journal article" date="2017" name="Infect. Genet. Evol.">
        <title>The new phylogeny of the genus Mycobacterium: The old and the news.</title>
        <authorList>
            <person name="Tortoli E."/>
            <person name="Fedrizzi T."/>
            <person name="Meehan C.J."/>
            <person name="Trovato A."/>
            <person name="Grottola A."/>
            <person name="Giacobazzi E."/>
            <person name="Serpini G.F."/>
            <person name="Tagliazucchi S."/>
            <person name="Fabio A."/>
            <person name="Bettua C."/>
            <person name="Bertorelli R."/>
            <person name="Frascaro F."/>
            <person name="De Sanctis V."/>
            <person name="Pecorari M."/>
            <person name="Jousson O."/>
            <person name="Segata N."/>
            <person name="Cirillo D.M."/>
        </authorList>
    </citation>
    <scope>NUCLEOTIDE SEQUENCE [LARGE SCALE GENOMIC DNA]</scope>
    <source>
        <strain evidence="2 3">CIP1034565</strain>
    </source>
</reference>
<evidence type="ECO:0000256" key="1">
    <source>
        <dbReference type="SAM" id="Phobius"/>
    </source>
</evidence>
<protein>
    <submittedName>
        <fullName evidence="2">Uncharacterized protein</fullName>
    </submittedName>
</protein>
<evidence type="ECO:0000313" key="2">
    <source>
        <dbReference type="EMBL" id="PIB76168.1"/>
    </source>
</evidence>
<dbReference type="OrthoDB" id="8953821at2"/>
<sequence>MAISQNTGTMITAAVLAPLFATVAPPGSNVPLIVGSITLGICCLSAAAAYSSKETYRLHVDDLGTDAIPPSKEAYERLRNEAMAEYKLANARTP</sequence>
<comment type="caution">
    <text evidence="2">The sequence shown here is derived from an EMBL/GenBank/DDBJ whole genome shotgun (WGS) entry which is preliminary data.</text>
</comment>
<dbReference type="RefSeq" id="WP_090584660.1">
    <property type="nucleotide sequence ID" value="NZ_CP104302.1"/>
</dbReference>
<keyword evidence="1" id="KW-1133">Transmembrane helix</keyword>
<keyword evidence="3" id="KW-1185">Reference proteome</keyword>
<gene>
    <name evidence="2" type="ORF">CQY22_007275</name>
</gene>
<dbReference type="STRING" id="85968.GCA_900073015_00030"/>
<feature type="transmembrane region" description="Helical" evidence="1">
    <location>
        <begin position="31"/>
        <end position="50"/>
    </location>
</feature>
<name>A0A2G5PCX7_9MYCO</name>